<evidence type="ECO:0000313" key="2">
    <source>
        <dbReference type="EMBL" id="KAH7140178.1"/>
    </source>
</evidence>
<protein>
    <recommendedName>
        <fullName evidence="4">Fungal N-terminal domain-containing protein</fullName>
    </recommendedName>
</protein>
<dbReference type="AlphaFoldDB" id="A0A9P9IY78"/>
<gene>
    <name evidence="2" type="ORF">B0J13DRAFT_62289</name>
</gene>
<keyword evidence="3" id="KW-1185">Reference proteome</keyword>
<feature type="compositionally biased region" description="Basic and acidic residues" evidence="1">
    <location>
        <begin position="278"/>
        <end position="293"/>
    </location>
</feature>
<name>A0A9P9IY78_9HYPO</name>
<evidence type="ECO:0000313" key="3">
    <source>
        <dbReference type="Proteomes" id="UP000717696"/>
    </source>
</evidence>
<sequence>MAEALGLTVSILQLANVTLRTSLCLYSFFTSLNSAQHDFQQFLIVIKNVHDAVQLLRLAVRGQSLNAIQEGAMKRHLDRINEELASFKKTINGKDHTKFTTRVKWVLKSASTDRALQRLENDKTSLLLLIQALNLEKSGCILRSQTLTEASMSALQSNIDARQTHERQMHSQLGKRMDEFHSQMELGQTLYRSSLQAGFSSLSREIEVSGEHIGNTFRYALEQHFRPMLEEALTRSDMRNEARIQEFRAVMDSATSQIMERVKKTERRTNPEDEDESKESRPSKRNRPEDHSKSIFGHPVNLFGSMAFLRSTAAALIGRDMSLYLLL</sequence>
<evidence type="ECO:0008006" key="4">
    <source>
        <dbReference type="Google" id="ProtNLM"/>
    </source>
</evidence>
<reference evidence="2" key="1">
    <citation type="journal article" date="2021" name="Nat. Commun.">
        <title>Genetic determinants of endophytism in the Arabidopsis root mycobiome.</title>
        <authorList>
            <person name="Mesny F."/>
            <person name="Miyauchi S."/>
            <person name="Thiergart T."/>
            <person name="Pickel B."/>
            <person name="Atanasova L."/>
            <person name="Karlsson M."/>
            <person name="Huettel B."/>
            <person name="Barry K.W."/>
            <person name="Haridas S."/>
            <person name="Chen C."/>
            <person name="Bauer D."/>
            <person name="Andreopoulos W."/>
            <person name="Pangilinan J."/>
            <person name="LaButti K."/>
            <person name="Riley R."/>
            <person name="Lipzen A."/>
            <person name="Clum A."/>
            <person name="Drula E."/>
            <person name="Henrissat B."/>
            <person name="Kohler A."/>
            <person name="Grigoriev I.V."/>
            <person name="Martin F.M."/>
            <person name="Hacquard S."/>
        </authorList>
    </citation>
    <scope>NUCLEOTIDE SEQUENCE</scope>
    <source>
        <strain evidence="2">MPI-CAGE-AT-0021</strain>
    </source>
</reference>
<feature type="compositionally biased region" description="Basic and acidic residues" evidence="1">
    <location>
        <begin position="260"/>
        <end position="271"/>
    </location>
</feature>
<proteinExistence type="predicted"/>
<dbReference type="Proteomes" id="UP000717696">
    <property type="component" value="Unassembled WGS sequence"/>
</dbReference>
<dbReference type="OrthoDB" id="5431013at2759"/>
<comment type="caution">
    <text evidence="2">The sequence shown here is derived from an EMBL/GenBank/DDBJ whole genome shotgun (WGS) entry which is preliminary data.</text>
</comment>
<dbReference type="EMBL" id="JAGMUU010000013">
    <property type="protein sequence ID" value="KAH7140178.1"/>
    <property type="molecule type" value="Genomic_DNA"/>
</dbReference>
<feature type="region of interest" description="Disordered" evidence="1">
    <location>
        <begin position="257"/>
        <end position="296"/>
    </location>
</feature>
<accession>A0A9P9IY78</accession>
<organism evidence="2 3">
    <name type="scientific">Dactylonectria estremocensis</name>
    <dbReference type="NCBI Taxonomy" id="1079267"/>
    <lineage>
        <taxon>Eukaryota</taxon>
        <taxon>Fungi</taxon>
        <taxon>Dikarya</taxon>
        <taxon>Ascomycota</taxon>
        <taxon>Pezizomycotina</taxon>
        <taxon>Sordariomycetes</taxon>
        <taxon>Hypocreomycetidae</taxon>
        <taxon>Hypocreales</taxon>
        <taxon>Nectriaceae</taxon>
        <taxon>Dactylonectria</taxon>
    </lineage>
</organism>
<evidence type="ECO:0000256" key="1">
    <source>
        <dbReference type="SAM" id="MobiDB-lite"/>
    </source>
</evidence>